<dbReference type="CDD" id="cd03195">
    <property type="entry name" value="GST_C_4"/>
    <property type="match status" value="1"/>
</dbReference>
<dbReference type="PANTHER" id="PTHR42673">
    <property type="entry name" value="MALEYLACETOACETATE ISOMERASE"/>
    <property type="match status" value="1"/>
</dbReference>
<dbReference type="AlphaFoldDB" id="A0A076LJ53"/>
<dbReference type="EC" id="2.5.1.18" evidence="2"/>
<dbReference type="SFLD" id="SFLDG00358">
    <property type="entry name" value="Main_(cytGST)"/>
    <property type="match status" value="1"/>
</dbReference>
<keyword evidence="2" id="KW-0808">Transferase</keyword>
<dbReference type="Pfam" id="PF13417">
    <property type="entry name" value="GST_N_3"/>
    <property type="match status" value="1"/>
</dbReference>
<dbReference type="GO" id="GO:0004364">
    <property type="term" value="F:glutathione transferase activity"/>
    <property type="evidence" value="ECO:0007669"/>
    <property type="project" value="UniProtKB-EC"/>
</dbReference>
<dbReference type="CDD" id="cd00570">
    <property type="entry name" value="GST_N_family"/>
    <property type="match status" value="1"/>
</dbReference>
<evidence type="ECO:0000313" key="2">
    <source>
        <dbReference type="EMBL" id="AIJ06907.1"/>
    </source>
</evidence>
<dbReference type="GO" id="GO:0006559">
    <property type="term" value="P:L-phenylalanine catabolic process"/>
    <property type="evidence" value="ECO:0007669"/>
    <property type="project" value="TreeGrafter"/>
</dbReference>
<dbReference type="GeneID" id="33938204"/>
<dbReference type="SUPFAM" id="SSF52833">
    <property type="entry name" value="Thioredoxin-like"/>
    <property type="match status" value="1"/>
</dbReference>
<dbReference type="KEGG" id="ete:ETEE_0429"/>
<sequence>MNSSAIVLYSDSRYLSPYVMSVFVALKEKGLRCELVPVDLAEHENRQEAYAEVSLTRRVPTLQLDGFALAESSAICEYLDETFCAPHYAPLYPHARQARAIAREVQAWLRSDLAALRRERPSEVVFCGHRAGALSAEAEYEAARLVAAAERLLPVGRQNLFGEWCIADTDLAMMLNRLAQHGDGLPERLAEYAHFQWQRASVCQWLALGRRRG</sequence>
<dbReference type="Pfam" id="PF14834">
    <property type="entry name" value="GST_C_4"/>
    <property type="match status" value="1"/>
</dbReference>
<evidence type="ECO:0000259" key="1">
    <source>
        <dbReference type="PROSITE" id="PS50404"/>
    </source>
</evidence>
<name>A0A076LJ53_9GAMM</name>
<dbReference type="HOGENOM" id="CLU_011226_17_0_6"/>
<dbReference type="Gene3D" id="1.20.1050.10">
    <property type="match status" value="1"/>
</dbReference>
<dbReference type="SUPFAM" id="SSF47616">
    <property type="entry name" value="GST C-terminal domain-like"/>
    <property type="match status" value="1"/>
</dbReference>
<dbReference type="Gene3D" id="3.40.30.10">
    <property type="entry name" value="Glutaredoxin"/>
    <property type="match status" value="1"/>
</dbReference>
<evidence type="ECO:0000313" key="3">
    <source>
        <dbReference type="Proteomes" id="UP000028681"/>
    </source>
</evidence>
<dbReference type="InterPro" id="IPR040079">
    <property type="entry name" value="Glutathione_S-Trfase"/>
</dbReference>
<dbReference type="GO" id="GO:0006749">
    <property type="term" value="P:glutathione metabolic process"/>
    <property type="evidence" value="ECO:0007669"/>
    <property type="project" value="TreeGrafter"/>
</dbReference>
<dbReference type="RefSeq" id="WP_034162640.1">
    <property type="nucleotide sequence ID" value="NZ_CP006664.1"/>
</dbReference>
<dbReference type="InterPro" id="IPR004045">
    <property type="entry name" value="Glutathione_S-Trfase_N"/>
</dbReference>
<dbReference type="PANTHER" id="PTHR42673:SF21">
    <property type="entry name" value="GLUTATHIONE S-TRANSFERASE YFCF"/>
    <property type="match status" value="1"/>
</dbReference>
<reference evidence="2 3" key="1">
    <citation type="journal article" date="2012" name="PLoS ONE">
        <title>Edwardsiella comparative phylogenomics reveal the new intra/inter-species taxonomic relationships, virulence evolution and niche adaptation mechanisms.</title>
        <authorList>
            <person name="Yang M."/>
            <person name="Lv Y."/>
            <person name="Xiao J."/>
            <person name="Wu H."/>
            <person name="Zheng H."/>
            <person name="Liu Q."/>
            <person name="Zhang Y."/>
            <person name="Wang Q."/>
        </authorList>
    </citation>
    <scope>NUCLEOTIDE SEQUENCE [LARGE SCALE GENOMIC DNA]</scope>
    <source>
        <strain evidence="3">080813</strain>
    </source>
</reference>
<dbReference type="InterPro" id="IPR036249">
    <property type="entry name" value="Thioredoxin-like_sf"/>
</dbReference>
<gene>
    <name evidence="2" type="primary">yfcF</name>
    <name evidence="2" type="ORF">ETEE_0429</name>
</gene>
<organism evidence="2 3">
    <name type="scientific">Edwardsiella anguillarum ET080813</name>
    <dbReference type="NCBI Taxonomy" id="667120"/>
    <lineage>
        <taxon>Bacteria</taxon>
        <taxon>Pseudomonadati</taxon>
        <taxon>Pseudomonadota</taxon>
        <taxon>Gammaproteobacteria</taxon>
        <taxon>Enterobacterales</taxon>
        <taxon>Hafniaceae</taxon>
        <taxon>Edwardsiella</taxon>
    </lineage>
</organism>
<protein>
    <submittedName>
        <fullName evidence="2">Putative glutathione S-transferase</fullName>
        <ecNumber evidence="2">2.5.1.18</ecNumber>
    </submittedName>
</protein>
<dbReference type="InterPro" id="IPR034338">
    <property type="entry name" value="GST_4_C"/>
</dbReference>
<dbReference type="EMBL" id="CP006664">
    <property type="protein sequence ID" value="AIJ06907.1"/>
    <property type="molecule type" value="Genomic_DNA"/>
</dbReference>
<feature type="domain" description="GST N-terminal" evidence="1">
    <location>
        <begin position="6"/>
        <end position="87"/>
    </location>
</feature>
<proteinExistence type="predicted"/>
<dbReference type="GO" id="GO:0016034">
    <property type="term" value="F:maleylacetoacetate isomerase activity"/>
    <property type="evidence" value="ECO:0007669"/>
    <property type="project" value="TreeGrafter"/>
</dbReference>
<dbReference type="SFLD" id="SFLDS00019">
    <property type="entry name" value="Glutathione_Transferase_(cytos"/>
    <property type="match status" value="1"/>
</dbReference>
<accession>A0A076LJ53</accession>
<dbReference type="Proteomes" id="UP000028681">
    <property type="component" value="Chromosome"/>
</dbReference>
<dbReference type="InterPro" id="IPR036282">
    <property type="entry name" value="Glutathione-S-Trfase_C_sf"/>
</dbReference>
<dbReference type="PROSITE" id="PS50404">
    <property type="entry name" value="GST_NTER"/>
    <property type="match status" value="1"/>
</dbReference>
<dbReference type="NCBIfam" id="NF011693">
    <property type="entry name" value="PRK15113.1"/>
    <property type="match status" value="1"/>
</dbReference>